<evidence type="ECO:0000313" key="2">
    <source>
        <dbReference type="EMBL" id="CAG8584440.1"/>
    </source>
</evidence>
<keyword evidence="1" id="KW-0732">Signal</keyword>
<evidence type="ECO:0000256" key="1">
    <source>
        <dbReference type="SAM" id="SignalP"/>
    </source>
</evidence>
<proteinExistence type="predicted"/>
<feature type="chain" id="PRO_5040138501" evidence="1">
    <location>
        <begin position="24"/>
        <end position="183"/>
    </location>
</feature>
<sequence length="183" mass="20317">MNFKHCLFIFTLFLLNLNHVALADSPTDFGVVQYNTSSLTCDHLGRFMNFLTINLGESTVAAVDNLVPDFCKLDNPCPSSVSTVGYQQLRKISSNNSALALGYAWNNVAVAETIYISEKSNTSTQKTSTRIRNLFPPTLKIYYYLESSASNGNAKIYNQYIADNKITDGFSVVTAPVDKLFKK</sequence>
<accession>A0A9N9C2H4</accession>
<protein>
    <submittedName>
        <fullName evidence="2">12705_t:CDS:1</fullName>
    </submittedName>
</protein>
<dbReference type="Proteomes" id="UP000789831">
    <property type="component" value="Unassembled WGS sequence"/>
</dbReference>
<organism evidence="2 3">
    <name type="scientific">Ambispora gerdemannii</name>
    <dbReference type="NCBI Taxonomy" id="144530"/>
    <lineage>
        <taxon>Eukaryota</taxon>
        <taxon>Fungi</taxon>
        <taxon>Fungi incertae sedis</taxon>
        <taxon>Mucoromycota</taxon>
        <taxon>Glomeromycotina</taxon>
        <taxon>Glomeromycetes</taxon>
        <taxon>Archaeosporales</taxon>
        <taxon>Ambisporaceae</taxon>
        <taxon>Ambispora</taxon>
    </lineage>
</organism>
<keyword evidence="3" id="KW-1185">Reference proteome</keyword>
<gene>
    <name evidence="2" type="ORF">AGERDE_LOCUS8289</name>
</gene>
<evidence type="ECO:0000313" key="3">
    <source>
        <dbReference type="Proteomes" id="UP000789831"/>
    </source>
</evidence>
<feature type="signal peptide" evidence="1">
    <location>
        <begin position="1"/>
        <end position="23"/>
    </location>
</feature>
<dbReference type="EMBL" id="CAJVPL010001715">
    <property type="protein sequence ID" value="CAG8584440.1"/>
    <property type="molecule type" value="Genomic_DNA"/>
</dbReference>
<dbReference type="AlphaFoldDB" id="A0A9N9C2H4"/>
<comment type="caution">
    <text evidence="2">The sequence shown here is derived from an EMBL/GenBank/DDBJ whole genome shotgun (WGS) entry which is preliminary data.</text>
</comment>
<name>A0A9N9C2H4_9GLOM</name>
<reference evidence="2" key="1">
    <citation type="submission" date="2021-06" db="EMBL/GenBank/DDBJ databases">
        <authorList>
            <person name="Kallberg Y."/>
            <person name="Tangrot J."/>
            <person name="Rosling A."/>
        </authorList>
    </citation>
    <scope>NUCLEOTIDE SEQUENCE</scope>
    <source>
        <strain evidence="2">MT106</strain>
    </source>
</reference>